<dbReference type="EMBL" id="LXQA010003168">
    <property type="protein sequence ID" value="MCH82072.1"/>
    <property type="molecule type" value="Genomic_DNA"/>
</dbReference>
<dbReference type="AlphaFoldDB" id="A0A392M3V2"/>
<comment type="caution">
    <text evidence="1">The sequence shown here is derived from an EMBL/GenBank/DDBJ whole genome shotgun (WGS) entry which is preliminary data.</text>
</comment>
<gene>
    <name evidence="1" type="ORF">A2U01_0002868</name>
</gene>
<evidence type="ECO:0000313" key="2">
    <source>
        <dbReference type="Proteomes" id="UP000265520"/>
    </source>
</evidence>
<sequence>MNCKYQSPPKITASSTTVNKPKVRPIVKPIVLNVEKPLEGDVMNLENEVLCEGLHDANVIHDMHVLVLLSAPTTAQQAMNFTSDFWANMAQNEEIVDSVGNTNQQFQLVVPKNKGRTSSSTNNLRLANGLR</sequence>
<reference evidence="1 2" key="1">
    <citation type="journal article" date="2018" name="Front. Plant Sci.">
        <title>Red Clover (Trifolium pratense) and Zigzag Clover (T. medium) - A Picture of Genomic Similarities and Differences.</title>
        <authorList>
            <person name="Dluhosova J."/>
            <person name="Istvanek J."/>
            <person name="Nedelnik J."/>
            <person name="Repkova J."/>
        </authorList>
    </citation>
    <scope>NUCLEOTIDE SEQUENCE [LARGE SCALE GENOMIC DNA]</scope>
    <source>
        <strain evidence="2">cv. 10/8</strain>
        <tissue evidence="1">Leaf</tissue>
    </source>
</reference>
<protein>
    <submittedName>
        <fullName evidence="1">Uncharacterized protein</fullName>
    </submittedName>
</protein>
<organism evidence="1 2">
    <name type="scientific">Trifolium medium</name>
    <dbReference type="NCBI Taxonomy" id="97028"/>
    <lineage>
        <taxon>Eukaryota</taxon>
        <taxon>Viridiplantae</taxon>
        <taxon>Streptophyta</taxon>
        <taxon>Embryophyta</taxon>
        <taxon>Tracheophyta</taxon>
        <taxon>Spermatophyta</taxon>
        <taxon>Magnoliopsida</taxon>
        <taxon>eudicotyledons</taxon>
        <taxon>Gunneridae</taxon>
        <taxon>Pentapetalae</taxon>
        <taxon>rosids</taxon>
        <taxon>fabids</taxon>
        <taxon>Fabales</taxon>
        <taxon>Fabaceae</taxon>
        <taxon>Papilionoideae</taxon>
        <taxon>50 kb inversion clade</taxon>
        <taxon>NPAAA clade</taxon>
        <taxon>Hologalegina</taxon>
        <taxon>IRL clade</taxon>
        <taxon>Trifolieae</taxon>
        <taxon>Trifolium</taxon>
    </lineage>
</organism>
<name>A0A392M3V2_9FABA</name>
<keyword evidence="2" id="KW-1185">Reference proteome</keyword>
<accession>A0A392M3V2</accession>
<proteinExistence type="predicted"/>
<evidence type="ECO:0000313" key="1">
    <source>
        <dbReference type="EMBL" id="MCH82072.1"/>
    </source>
</evidence>
<dbReference type="Proteomes" id="UP000265520">
    <property type="component" value="Unassembled WGS sequence"/>
</dbReference>